<proteinExistence type="predicted"/>
<comment type="caution">
    <text evidence="1">The sequence shown here is derived from an EMBL/GenBank/DDBJ whole genome shotgun (WGS) entry which is preliminary data.</text>
</comment>
<dbReference type="EMBL" id="BPNI01000202">
    <property type="protein sequence ID" value="GJA43572.1"/>
    <property type="molecule type" value="Genomic_DNA"/>
</dbReference>
<dbReference type="SUPFAM" id="SSF52540">
    <property type="entry name" value="P-loop containing nucleoside triphosphate hydrolases"/>
    <property type="match status" value="1"/>
</dbReference>
<gene>
    <name evidence="1" type="ORF">KAM343_43680</name>
</gene>
<evidence type="ECO:0000313" key="1">
    <source>
        <dbReference type="EMBL" id="GJA43572.1"/>
    </source>
</evidence>
<protein>
    <recommendedName>
        <fullName evidence="3">ATP-binding protein</fullName>
    </recommendedName>
</protein>
<dbReference type="InterPro" id="IPR027417">
    <property type="entry name" value="P-loop_NTPase"/>
</dbReference>
<accession>A0AAV4YUY2</accession>
<dbReference type="RefSeq" id="WP_223917567.1">
    <property type="nucleotide sequence ID" value="NZ_BPNG01000208.1"/>
</dbReference>
<dbReference type="NCBIfam" id="NF041743">
    <property type="entry name" value="RdrA"/>
    <property type="match status" value="1"/>
</dbReference>
<name>A0AAV4YUY2_AERCA</name>
<dbReference type="AlphaFoldDB" id="A0AAV4YUY2"/>
<organism evidence="1 2">
    <name type="scientific">Aeromonas caviae</name>
    <name type="common">Aeromonas punctata</name>
    <dbReference type="NCBI Taxonomy" id="648"/>
    <lineage>
        <taxon>Bacteria</taxon>
        <taxon>Pseudomonadati</taxon>
        <taxon>Pseudomonadota</taxon>
        <taxon>Gammaproteobacteria</taxon>
        <taxon>Aeromonadales</taxon>
        <taxon>Aeromonadaceae</taxon>
        <taxon>Aeromonas</taxon>
    </lineage>
</organism>
<evidence type="ECO:0000313" key="2">
    <source>
        <dbReference type="Proteomes" id="UP000886939"/>
    </source>
</evidence>
<evidence type="ECO:0008006" key="3">
    <source>
        <dbReference type="Google" id="ProtNLM"/>
    </source>
</evidence>
<reference evidence="1" key="1">
    <citation type="submission" date="2021-07" db="EMBL/GenBank/DDBJ databases">
        <title>Draft genome sequence of carbapenem-resistant Aeromonas spp. in Japan.</title>
        <authorList>
            <person name="Maehana S."/>
            <person name="Suzuki M."/>
            <person name="Kitasato H."/>
        </authorList>
    </citation>
    <scope>NUCLEOTIDE SEQUENCE</scope>
    <source>
        <strain evidence="1">KAM343</strain>
    </source>
</reference>
<sequence>MTNATYIPLDAKESAFLEDSNTLLPKAIYKRVAEFIRDAIRTQPAHKVSMNESRSHHAISIDGERGTGKTSVLVNLKRYVELEHPDLLADIHILNPVDPTLLEDGESLFLHMIVAAVLQDRQVQEAQRLRPEQARELQQCLERLGQGLESAELQVDRHGMDKIRALYGNRLLADSVQDFFRAALKLLDKKLLVLPIDDVDTSLNRAFENLEIIRRYLATPYVLTIVSGDRSLYNQVTWRDFHGRLTKDSAHLVDDAYGTALDLANEYQRKILPLPRRLTMPAVSQYWQDRDITLGKDGMPLANFITWLEIFIAGPVNGLEASRLALPISSIRALTQLINHCGELIPELPEGIRSAESDLQVRRRWQMPTVPQGVLEDFHKKHQELGKEKKREYATAYRLFSEELARQTPANYFLNDKLALKWVQQLTDYFRFEPQAGGVYLALLATNHWQSWAAGNSEVRRGGVFDTPLFQPLLHTETEFKQFDKQDDLSDWTRQLQNRLPESWLAKLEDQHTLLPYPAAELGINTTISWKYWDDIEVQIQDVEKQGNALFLLSLLMQHNFYTRSKRTMMLNIGRVFEIIIASLVGPVELADLQRIMQQAPFFSTSALAPTKVVDFNDVSKAGRGATTQENSQESVENRPEYVLDAIEDHLSQLQQEITTWRKKHKLDGIKIAPWLVYKVFNKVFSQLASTEIYPNGMTVLGKVRTSIPQTKNENFSHLISMGYQ</sequence>
<dbReference type="Proteomes" id="UP000886939">
    <property type="component" value="Unassembled WGS sequence"/>
</dbReference>